<proteinExistence type="inferred from homology"/>
<evidence type="ECO:0000259" key="2">
    <source>
        <dbReference type="Pfam" id="PF00582"/>
    </source>
</evidence>
<feature type="domain" description="UspA" evidence="2">
    <location>
        <begin position="6"/>
        <end position="169"/>
    </location>
</feature>
<dbReference type="InterPro" id="IPR006015">
    <property type="entry name" value="Universal_stress_UspA"/>
</dbReference>
<dbReference type="Proteomes" id="UP000525298">
    <property type="component" value="Unassembled WGS sequence"/>
</dbReference>
<dbReference type="RefSeq" id="WP_181549506.1">
    <property type="nucleotide sequence ID" value="NZ_JACDUS010000001.1"/>
</dbReference>
<evidence type="ECO:0000313" key="4">
    <source>
        <dbReference type="Proteomes" id="UP000525298"/>
    </source>
</evidence>
<dbReference type="Pfam" id="PF00582">
    <property type="entry name" value="Usp"/>
    <property type="match status" value="1"/>
</dbReference>
<dbReference type="InterPro" id="IPR006016">
    <property type="entry name" value="UspA"/>
</dbReference>
<reference evidence="3 4" key="1">
    <citation type="submission" date="2020-07" db="EMBL/GenBank/DDBJ databases">
        <title>Genomic Encyclopedia of Type Strains, Phase IV (KMG-IV): sequencing the most valuable type-strain genomes for metagenomic binning, comparative biology and taxonomic classification.</title>
        <authorList>
            <person name="Goeker M."/>
        </authorList>
    </citation>
    <scope>NUCLEOTIDE SEQUENCE [LARGE SCALE GENOMIC DNA]</scope>
    <source>
        <strain evidence="3 4">DSM 17721</strain>
    </source>
</reference>
<comment type="caution">
    <text evidence="3">The sequence shown here is derived from an EMBL/GenBank/DDBJ whole genome shotgun (WGS) entry which is preliminary data.</text>
</comment>
<evidence type="ECO:0000256" key="1">
    <source>
        <dbReference type="ARBA" id="ARBA00008791"/>
    </source>
</evidence>
<protein>
    <submittedName>
        <fullName evidence="3">Nucleotide-binding universal stress UspA family protein</fullName>
    </submittedName>
</protein>
<evidence type="ECO:0000313" key="3">
    <source>
        <dbReference type="EMBL" id="MBA2879811.1"/>
    </source>
</evidence>
<name>A0A7W0C633_9BACT</name>
<dbReference type="InterPro" id="IPR014729">
    <property type="entry name" value="Rossmann-like_a/b/a_fold"/>
</dbReference>
<dbReference type="EMBL" id="JACDUS010000001">
    <property type="protein sequence ID" value="MBA2879811.1"/>
    <property type="molecule type" value="Genomic_DNA"/>
</dbReference>
<dbReference type="PRINTS" id="PR01438">
    <property type="entry name" value="UNVRSLSTRESS"/>
</dbReference>
<dbReference type="PANTHER" id="PTHR46268">
    <property type="entry name" value="STRESS RESPONSE PROTEIN NHAX"/>
    <property type="match status" value="1"/>
</dbReference>
<keyword evidence="4" id="KW-1185">Reference proteome</keyword>
<sequence>MFKEIESILFATNLSENCRPALDAAIAMATRHQAELVLLHVIDREVPGQIEEHFKGVLGEEKWAAIKLEHEQDARNALIGKMSTDKLSRRVIERYCRDAGMDPATCEFPWREIVAVNSDLAGTIVSRCVENHCDMIVMGSRKGFLGGNSVGSAIKGVLRKSKIPVLVVPAQ</sequence>
<dbReference type="PANTHER" id="PTHR46268:SF6">
    <property type="entry name" value="UNIVERSAL STRESS PROTEIN UP12"/>
    <property type="match status" value="1"/>
</dbReference>
<dbReference type="Gene3D" id="3.40.50.620">
    <property type="entry name" value="HUPs"/>
    <property type="match status" value="1"/>
</dbReference>
<organism evidence="3 4">
    <name type="scientific">Desulfosalsimonas propionicica</name>
    <dbReference type="NCBI Taxonomy" id="332175"/>
    <lineage>
        <taxon>Bacteria</taxon>
        <taxon>Pseudomonadati</taxon>
        <taxon>Thermodesulfobacteriota</taxon>
        <taxon>Desulfobacteria</taxon>
        <taxon>Desulfobacterales</taxon>
        <taxon>Desulfosalsimonadaceae</taxon>
        <taxon>Desulfosalsimonas</taxon>
    </lineage>
</organism>
<accession>A0A7W0C633</accession>
<dbReference type="CDD" id="cd00293">
    <property type="entry name" value="USP-like"/>
    <property type="match status" value="1"/>
</dbReference>
<comment type="similarity">
    <text evidence="1">Belongs to the universal stress protein A family.</text>
</comment>
<dbReference type="SUPFAM" id="SSF52402">
    <property type="entry name" value="Adenine nucleotide alpha hydrolases-like"/>
    <property type="match status" value="1"/>
</dbReference>
<dbReference type="AlphaFoldDB" id="A0A7W0C633"/>
<gene>
    <name evidence="3" type="ORF">HNR65_000118</name>
</gene>